<keyword evidence="4 7" id="KW-0812">Transmembrane</keyword>
<dbReference type="InterPro" id="IPR003400">
    <property type="entry name" value="ExbD"/>
</dbReference>
<evidence type="ECO:0000256" key="4">
    <source>
        <dbReference type="ARBA" id="ARBA00022692"/>
    </source>
</evidence>
<proteinExistence type="inferred from homology"/>
<name>A0ABW8NDD3_9GAMM</name>
<keyword evidence="3" id="KW-1003">Cell membrane</keyword>
<accession>A0ABW8NDD3</accession>
<comment type="subcellular location">
    <subcellularLocation>
        <location evidence="1">Cell membrane</location>
        <topology evidence="1">Single-pass membrane protein</topology>
    </subcellularLocation>
    <subcellularLocation>
        <location evidence="7">Cell membrane</location>
        <topology evidence="7">Single-pass type II membrane protein</topology>
    </subcellularLocation>
</comment>
<evidence type="ECO:0000256" key="7">
    <source>
        <dbReference type="RuleBase" id="RU003879"/>
    </source>
</evidence>
<evidence type="ECO:0000256" key="2">
    <source>
        <dbReference type="ARBA" id="ARBA00005811"/>
    </source>
</evidence>
<gene>
    <name evidence="9" type="ORF">WG929_00865</name>
</gene>
<feature type="transmembrane region" description="Helical" evidence="8">
    <location>
        <begin position="12"/>
        <end position="32"/>
    </location>
</feature>
<keyword evidence="7" id="KW-0813">Transport</keyword>
<protein>
    <submittedName>
        <fullName evidence="9">Biopolymer transporter ExbD</fullName>
    </submittedName>
</protein>
<evidence type="ECO:0000256" key="6">
    <source>
        <dbReference type="ARBA" id="ARBA00023136"/>
    </source>
</evidence>
<comment type="similarity">
    <text evidence="2 7">Belongs to the ExbD/TolR family.</text>
</comment>
<dbReference type="Proteomes" id="UP001620597">
    <property type="component" value="Unassembled WGS sequence"/>
</dbReference>
<keyword evidence="5 8" id="KW-1133">Transmembrane helix</keyword>
<evidence type="ECO:0000313" key="9">
    <source>
        <dbReference type="EMBL" id="MFK4750949.1"/>
    </source>
</evidence>
<reference evidence="9 10" key="1">
    <citation type="submission" date="2024-03" db="EMBL/GenBank/DDBJ databases">
        <title>High-quality draft genome sequence of Oceanobacter sp. wDCs-4.</title>
        <authorList>
            <person name="Dong C."/>
        </authorList>
    </citation>
    <scope>NUCLEOTIDE SEQUENCE [LARGE SCALE GENOMIC DNA]</scope>
    <source>
        <strain evidence="10">wDCs-4</strain>
    </source>
</reference>
<comment type="caution">
    <text evidence="9">The sequence shown here is derived from an EMBL/GenBank/DDBJ whole genome shotgun (WGS) entry which is preliminary data.</text>
</comment>
<organism evidence="9 10">
    <name type="scientific">Oceanobacter antarcticus</name>
    <dbReference type="NCBI Taxonomy" id="3133425"/>
    <lineage>
        <taxon>Bacteria</taxon>
        <taxon>Pseudomonadati</taxon>
        <taxon>Pseudomonadota</taxon>
        <taxon>Gammaproteobacteria</taxon>
        <taxon>Oceanospirillales</taxon>
        <taxon>Oceanospirillaceae</taxon>
        <taxon>Oceanobacter</taxon>
    </lineage>
</organism>
<sequence>MSSLAITPRRARPISLTALIDVVFILLMFFMLTSSFSQWLTLPLASQSAVTTNSKSDELPQLLVLHHDGSVTLAQDKPARFDALEQAIGQIDHSSKLVVLPEADIQVQRIVEVMTTLATLELPAVTLGQALSGTDAATAVAPPARSQSALFPE</sequence>
<keyword evidence="7" id="KW-0653">Protein transport</keyword>
<dbReference type="Pfam" id="PF02472">
    <property type="entry name" value="ExbD"/>
    <property type="match status" value="1"/>
</dbReference>
<evidence type="ECO:0000256" key="3">
    <source>
        <dbReference type="ARBA" id="ARBA00022475"/>
    </source>
</evidence>
<evidence type="ECO:0000256" key="1">
    <source>
        <dbReference type="ARBA" id="ARBA00004162"/>
    </source>
</evidence>
<keyword evidence="6 8" id="KW-0472">Membrane</keyword>
<dbReference type="EMBL" id="JBBKTX010000001">
    <property type="protein sequence ID" value="MFK4750949.1"/>
    <property type="molecule type" value="Genomic_DNA"/>
</dbReference>
<evidence type="ECO:0000256" key="5">
    <source>
        <dbReference type="ARBA" id="ARBA00022989"/>
    </source>
</evidence>
<evidence type="ECO:0000256" key="8">
    <source>
        <dbReference type="SAM" id="Phobius"/>
    </source>
</evidence>
<keyword evidence="10" id="KW-1185">Reference proteome</keyword>
<dbReference type="PANTHER" id="PTHR30558">
    <property type="entry name" value="EXBD MEMBRANE COMPONENT OF PMF-DRIVEN MACROMOLECULE IMPORT SYSTEM"/>
    <property type="match status" value="1"/>
</dbReference>
<dbReference type="PANTHER" id="PTHR30558:SF3">
    <property type="entry name" value="BIOPOLYMER TRANSPORT PROTEIN EXBD-RELATED"/>
    <property type="match status" value="1"/>
</dbReference>
<dbReference type="RefSeq" id="WP_416204490.1">
    <property type="nucleotide sequence ID" value="NZ_JBBKTX010000001.1"/>
</dbReference>
<evidence type="ECO:0000313" key="10">
    <source>
        <dbReference type="Proteomes" id="UP001620597"/>
    </source>
</evidence>